<dbReference type="PROSITE" id="PS51324">
    <property type="entry name" value="ERV_ALR"/>
    <property type="match status" value="1"/>
</dbReference>
<keyword evidence="5" id="KW-1015">Disulfide bond</keyword>
<dbReference type="Proteomes" id="UP001162640">
    <property type="component" value="Unassembled WGS sequence"/>
</dbReference>
<evidence type="ECO:0000256" key="2">
    <source>
        <dbReference type="ARBA" id="ARBA00022630"/>
    </source>
</evidence>
<evidence type="ECO:0000256" key="4">
    <source>
        <dbReference type="ARBA" id="ARBA00023002"/>
    </source>
</evidence>
<dbReference type="PANTHER" id="PTHR12645:SF0">
    <property type="entry name" value="FAD-LINKED SULFHYDRYL OXIDASE ALR"/>
    <property type="match status" value="1"/>
</dbReference>
<accession>A0A9W7BPT9</accession>
<dbReference type="SUPFAM" id="SSF69000">
    <property type="entry name" value="FAD-dependent thiol oxidase"/>
    <property type="match status" value="1"/>
</dbReference>
<comment type="cofactor">
    <cofactor evidence="1 6">
        <name>FAD</name>
        <dbReference type="ChEBI" id="CHEBI:57692"/>
    </cofactor>
</comment>
<evidence type="ECO:0000313" key="9">
    <source>
        <dbReference type="EMBL" id="GMH91522.1"/>
    </source>
</evidence>
<evidence type="ECO:0000313" key="10">
    <source>
        <dbReference type="Proteomes" id="UP001162640"/>
    </source>
</evidence>
<dbReference type="Gene3D" id="1.20.120.310">
    <property type="entry name" value="ERV/ALR sulfhydryl oxidase domain"/>
    <property type="match status" value="1"/>
</dbReference>
<name>A0A9W7BPT9_9STRA</name>
<feature type="compositionally biased region" description="Low complexity" evidence="7">
    <location>
        <begin position="13"/>
        <end position="28"/>
    </location>
</feature>
<dbReference type="GO" id="GO:0016971">
    <property type="term" value="F:flavin-dependent sulfhydryl oxidase activity"/>
    <property type="evidence" value="ECO:0007669"/>
    <property type="project" value="InterPro"/>
</dbReference>
<keyword evidence="3 6" id="KW-0274">FAD</keyword>
<dbReference type="EC" id="1.8.3.2" evidence="6"/>
<sequence>MGAAAKGSTTRGKSTAAAQSTAQSTPKSTPQPTPPSCPLGREVLGLFTWSFLHTTASHYPPSPTPTDRLQITNLITSLTHLYPCTDCRADFKESVSKNPIEPHTKNKNDLMIYLCKRHNEVNVKLGKKEFECDPRLLDERWRTGFKGCET</sequence>
<dbReference type="Pfam" id="PF04777">
    <property type="entry name" value="Evr1_Alr"/>
    <property type="match status" value="1"/>
</dbReference>
<dbReference type="PANTHER" id="PTHR12645">
    <property type="entry name" value="ALR/ERV"/>
    <property type="match status" value="1"/>
</dbReference>
<dbReference type="EMBL" id="BLQM01000473">
    <property type="protein sequence ID" value="GMH91522.1"/>
    <property type="molecule type" value="Genomic_DNA"/>
</dbReference>
<evidence type="ECO:0000256" key="1">
    <source>
        <dbReference type="ARBA" id="ARBA00001974"/>
    </source>
</evidence>
<reference evidence="10" key="1">
    <citation type="journal article" date="2023" name="Commun. Biol.">
        <title>Genome analysis of Parmales, the sister group of diatoms, reveals the evolutionary specialization of diatoms from phago-mixotrophs to photoautotrophs.</title>
        <authorList>
            <person name="Ban H."/>
            <person name="Sato S."/>
            <person name="Yoshikawa S."/>
            <person name="Yamada K."/>
            <person name="Nakamura Y."/>
            <person name="Ichinomiya M."/>
            <person name="Sato N."/>
            <person name="Blanc-Mathieu R."/>
            <person name="Endo H."/>
            <person name="Kuwata A."/>
            <person name="Ogata H."/>
        </authorList>
    </citation>
    <scope>NUCLEOTIDE SEQUENCE [LARGE SCALE GENOMIC DNA]</scope>
</reference>
<dbReference type="InterPro" id="IPR036774">
    <property type="entry name" value="ERV/ALR_sulphydryl_oxid_sf"/>
</dbReference>
<gene>
    <name evidence="9" type="ORF">TL16_g12080</name>
</gene>
<feature type="region of interest" description="Disordered" evidence="7">
    <location>
        <begin position="1"/>
        <end position="37"/>
    </location>
</feature>
<keyword evidence="2 6" id="KW-0285">Flavoprotein</keyword>
<feature type="domain" description="ERV/ALR sulfhydryl oxidase" evidence="8">
    <location>
        <begin position="37"/>
        <end position="141"/>
    </location>
</feature>
<dbReference type="InterPro" id="IPR039799">
    <property type="entry name" value="ALR/ERV"/>
</dbReference>
<evidence type="ECO:0000256" key="3">
    <source>
        <dbReference type="ARBA" id="ARBA00022827"/>
    </source>
</evidence>
<dbReference type="GO" id="GO:0050660">
    <property type="term" value="F:flavin adenine dinucleotide binding"/>
    <property type="evidence" value="ECO:0007669"/>
    <property type="project" value="TreeGrafter"/>
</dbReference>
<proteinExistence type="predicted"/>
<evidence type="ECO:0000256" key="7">
    <source>
        <dbReference type="SAM" id="MobiDB-lite"/>
    </source>
</evidence>
<dbReference type="AlphaFoldDB" id="A0A9W7BPT9"/>
<evidence type="ECO:0000256" key="5">
    <source>
        <dbReference type="ARBA" id="ARBA00023157"/>
    </source>
</evidence>
<evidence type="ECO:0000256" key="6">
    <source>
        <dbReference type="RuleBase" id="RU371123"/>
    </source>
</evidence>
<keyword evidence="4 6" id="KW-0560">Oxidoreductase</keyword>
<protein>
    <recommendedName>
        <fullName evidence="6">Sulfhydryl oxidase</fullName>
        <ecNumber evidence="6">1.8.3.2</ecNumber>
    </recommendedName>
</protein>
<comment type="caution">
    <text evidence="9">The sequence shown here is derived from an EMBL/GenBank/DDBJ whole genome shotgun (WGS) entry which is preliminary data.</text>
</comment>
<comment type="catalytic activity">
    <reaction evidence="6">
        <text>2 R'C(R)SH + O2 = R'C(R)S-S(R)CR' + H2O2</text>
        <dbReference type="Rhea" id="RHEA:17357"/>
        <dbReference type="ChEBI" id="CHEBI:15379"/>
        <dbReference type="ChEBI" id="CHEBI:16240"/>
        <dbReference type="ChEBI" id="CHEBI:16520"/>
        <dbReference type="ChEBI" id="CHEBI:17412"/>
        <dbReference type="EC" id="1.8.3.2"/>
    </reaction>
</comment>
<dbReference type="GO" id="GO:0005739">
    <property type="term" value="C:mitochondrion"/>
    <property type="evidence" value="ECO:0007669"/>
    <property type="project" value="TreeGrafter"/>
</dbReference>
<evidence type="ECO:0000259" key="8">
    <source>
        <dbReference type="PROSITE" id="PS51324"/>
    </source>
</evidence>
<dbReference type="InterPro" id="IPR017905">
    <property type="entry name" value="ERV/ALR_sulphydryl_oxidase"/>
</dbReference>
<organism evidence="9 10">
    <name type="scientific">Triparma laevis f. inornata</name>
    <dbReference type="NCBI Taxonomy" id="1714386"/>
    <lineage>
        <taxon>Eukaryota</taxon>
        <taxon>Sar</taxon>
        <taxon>Stramenopiles</taxon>
        <taxon>Ochrophyta</taxon>
        <taxon>Bolidophyceae</taxon>
        <taxon>Parmales</taxon>
        <taxon>Triparmaceae</taxon>
        <taxon>Triparma</taxon>
    </lineage>
</organism>